<dbReference type="InterPro" id="IPR036291">
    <property type="entry name" value="NAD(P)-bd_dom_sf"/>
</dbReference>
<dbReference type="RefSeq" id="WP_006000800.1">
    <property type="nucleotide sequence ID" value="NZ_AAEW02000010.1"/>
</dbReference>
<sequence length="252" mass="26534">MDQEKIAVVTGGAQGIGRGIVTRLRDEGWSVVIADNDGQAVEEAVAALGGSVIGKLVDVSDEKAVQLLFSWLEATYGRLDLLVNNAAVAKAHGTPLESLALEEWQHLLNVNLTGPFLCSKYAAPLLRHPSGSIIHIASTRAVQSEPDSEAYAASKGGVVALTHAMALSLGPQIRVNCISPGWIDVSALKKGAHGISQSLSRQDHEQHPVGRVGQPQDIAATVCFLASAQAGFITGQNLVVDGGMTRKMIYVE</sequence>
<evidence type="ECO:0000313" key="4">
    <source>
        <dbReference type="Proteomes" id="UP000005695"/>
    </source>
</evidence>
<keyword evidence="4" id="KW-1185">Reference proteome</keyword>
<dbReference type="PROSITE" id="PS00061">
    <property type="entry name" value="ADH_SHORT"/>
    <property type="match status" value="1"/>
</dbReference>
<proteinExistence type="inferred from homology"/>
<reference evidence="3" key="2">
    <citation type="submission" date="2006-05" db="EMBL/GenBank/DDBJ databases">
        <title>Sequencing of the draft genome and assembly of Desulfuromonas acetoxidans DSM 684.</title>
        <authorList>
            <consortium name="US DOE Joint Genome Institute (JGI-PGF)"/>
            <person name="Copeland A."/>
            <person name="Lucas S."/>
            <person name="Lapidus A."/>
            <person name="Barry K."/>
            <person name="Detter J.C."/>
            <person name="Glavina del Rio T."/>
            <person name="Hammon N."/>
            <person name="Israni S."/>
            <person name="Dalin E."/>
            <person name="Tice H."/>
            <person name="Bruce D."/>
            <person name="Pitluck S."/>
            <person name="Richardson P."/>
        </authorList>
    </citation>
    <scope>NUCLEOTIDE SEQUENCE [LARGE SCALE GENOMIC DNA]</scope>
    <source>
        <strain evidence="3">DSM 684</strain>
    </source>
</reference>
<dbReference type="Proteomes" id="UP000005695">
    <property type="component" value="Unassembled WGS sequence"/>
</dbReference>
<dbReference type="InterPro" id="IPR002347">
    <property type="entry name" value="SDR_fam"/>
</dbReference>
<reference evidence="3" key="1">
    <citation type="submission" date="2006-05" db="EMBL/GenBank/DDBJ databases">
        <title>Annotation of the draft genome assembly of Desulfuromonas acetoxidans DSM 684.</title>
        <authorList>
            <consortium name="US DOE Joint Genome Institute (JGI-ORNL)"/>
            <person name="Larimer F."/>
            <person name="Land M."/>
            <person name="Hauser L."/>
        </authorList>
    </citation>
    <scope>NUCLEOTIDE SEQUENCE [LARGE SCALE GENOMIC DNA]</scope>
    <source>
        <strain evidence="3">DSM 684</strain>
    </source>
</reference>
<dbReference type="Gene3D" id="3.40.50.720">
    <property type="entry name" value="NAD(P)-binding Rossmann-like Domain"/>
    <property type="match status" value="1"/>
</dbReference>
<name>Q1JZ17_DESA6</name>
<dbReference type="AlphaFoldDB" id="Q1JZ17"/>
<dbReference type="PANTHER" id="PTHR24321:SF8">
    <property type="entry name" value="ESTRADIOL 17-BETA-DEHYDROGENASE 8-RELATED"/>
    <property type="match status" value="1"/>
</dbReference>
<dbReference type="Pfam" id="PF13561">
    <property type="entry name" value="adh_short_C2"/>
    <property type="match status" value="1"/>
</dbReference>
<comment type="caution">
    <text evidence="3">The sequence shown here is derived from an EMBL/GenBank/DDBJ whole genome shotgun (WGS) entry which is preliminary data.</text>
</comment>
<evidence type="ECO:0000256" key="2">
    <source>
        <dbReference type="ARBA" id="ARBA00023002"/>
    </source>
</evidence>
<accession>Q1JZ17</accession>
<dbReference type="PRINTS" id="PR00081">
    <property type="entry name" value="GDHRDH"/>
</dbReference>
<evidence type="ECO:0000256" key="1">
    <source>
        <dbReference type="ARBA" id="ARBA00006484"/>
    </source>
</evidence>
<organism evidence="3 4">
    <name type="scientific">Desulfuromonas acetoxidans (strain DSM 684 / 11070)</name>
    <dbReference type="NCBI Taxonomy" id="281689"/>
    <lineage>
        <taxon>Bacteria</taxon>
        <taxon>Pseudomonadati</taxon>
        <taxon>Thermodesulfobacteriota</taxon>
        <taxon>Desulfuromonadia</taxon>
        <taxon>Desulfuromonadales</taxon>
        <taxon>Desulfuromonadaceae</taxon>
        <taxon>Desulfuromonas</taxon>
    </lineage>
</organism>
<dbReference type="SUPFAM" id="SSF51735">
    <property type="entry name" value="NAD(P)-binding Rossmann-fold domains"/>
    <property type="match status" value="1"/>
</dbReference>
<dbReference type="FunFam" id="3.40.50.720:FF:000084">
    <property type="entry name" value="Short-chain dehydrogenase reductase"/>
    <property type="match status" value="1"/>
</dbReference>
<comment type="similarity">
    <text evidence="1">Belongs to the short-chain dehydrogenases/reductases (SDR) family.</text>
</comment>
<protein>
    <submittedName>
        <fullName evidence="3">Short-chain dehydrogenase/reductase SDR</fullName>
    </submittedName>
</protein>
<keyword evidence="2" id="KW-0560">Oxidoreductase</keyword>
<dbReference type="InterPro" id="IPR020904">
    <property type="entry name" value="Sc_DH/Rdtase_CS"/>
</dbReference>
<dbReference type="EMBL" id="AAEW02000010">
    <property type="protein sequence ID" value="EAT15477.1"/>
    <property type="molecule type" value="Genomic_DNA"/>
</dbReference>
<dbReference type="NCBIfam" id="NF005559">
    <property type="entry name" value="PRK07231.1"/>
    <property type="match status" value="1"/>
</dbReference>
<dbReference type="PRINTS" id="PR00080">
    <property type="entry name" value="SDRFAMILY"/>
</dbReference>
<evidence type="ECO:0000313" key="3">
    <source>
        <dbReference type="EMBL" id="EAT15477.1"/>
    </source>
</evidence>
<gene>
    <name evidence="3" type="ORF">Dace_1339</name>
</gene>
<dbReference type="GO" id="GO:0016491">
    <property type="term" value="F:oxidoreductase activity"/>
    <property type="evidence" value="ECO:0007669"/>
    <property type="project" value="UniProtKB-KW"/>
</dbReference>
<dbReference type="PANTHER" id="PTHR24321">
    <property type="entry name" value="DEHYDROGENASES, SHORT CHAIN"/>
    <property type="match status" value="1"/>
</dbReference>